<dbReference type="InterPro" id="IPR004020">
    <property type="entry name" value="DAPIN"/>
</dbReference>
<dbReference type="InterPro" id="IPR040205">
    <property type="entry name" value="HIN-200"/>
</dbReference>
<dbReference type="SMART" id="SM01289">
    <property type="entry name" value="PYRIN"/>
    <property type="match status" value="1"/>
</dbReference>
<dbReference type="InterPro" id="IPR011029">
    <property type="entry name" value="DEATH-like_dom_sf"/>
</dbReference>
<feature type="domain" description="Pyrin" evidence="3">
    <location>
        <begin position="1"/>
        <end position="88"/>
    </location>
</feature>
<evidence type="ECO:0000256" key="2">
    <source>
        <dbReference type="SAM" id="MobiDB-lite"/>
    </source>
</evidence>
<evidence type="ECO:0000313" key="5">
    <source>
        <dbReference type="RefSeq" id="XP_008586186.1"/>
    </source>
</evidence>
<keyword evidence="4" id="KW-1185">Reference proteome</keyword>
<comment type="similarity">
    <text evidence="1">Belongs to the HIN-200 family.</text>
</comment>
<organism evidence="4 5">
    <name type="scientific">Galeopterus variegatus</name>
    <name type="common">Malayan flying lemur</name>
    <name type="synonym">Cynocephalus variegatus</name>
    <dbReference type="NCBI Taxonomy" id="482537"/>
    <lineage>
        <taxon>Eukaryota</taxon>
        <taxon>Metazoa</taxon>
        <taxon>Chordata</taxon>
        <taxon>Craniata</taxon>
        <taxon>Vertebrata</taxon>
        <taxon>Euteleostomi</taxon>
        <taxon>Mammalia</taxon>
        <taxon>Eutheria</taxon>
        <taxon>Euarchontoglires</taxon>
        <taxon>Dermoptera</taxon>
        <taxon>Cynocephalidae</taxon>
        <taxon>Galeopterus</taxon>
    </lineage>
</organism>
<reference evidence="5" key="1">
    <citation type="submission" date="2025-08" db="UniProtKB">
        <authorList>
            <consortium name="RefSeq"/>
        </authorList>
    </citation>
    <scope>IDENTIFICATION</scope>
</reference>
<dbReference type="Proteomes" id="UP000694923">
    <property type="component" value="Unplaced"/>
</dbReference>
<gene>
    <name evidence="5" type="primary">PYHIN1</name>
</gene>
<dbReference type="RefSeq" id="XP_008586186.1">
    <property type="nucleotide sequence ID" value="XM_008587964.1"/>
</dbReference>
<dbReference type="PANTHER" id="PTHR12200">
    <property type="entry name" value="INTERFERON-INDUCIBLE PROTEIN AIM2 FAMILY MEMBER"/>
    <property type="match status" value="1"/>
</dbReference>
<dbReference type="GeneID" id="103603448"/>
<accession>A0ABM0RZZ5</accession>
<dbReference type="CDD" id="cd08305">
    <property type="entry name" value="Pyrin"/>
    <property type="match status" value="1"/>
</dbReference>
<evidence type="ECO:0000313" key="4">
    <source>
        <dbReference type="Proteomes" id="UP000694923"/>
    </source>
</evidence>
<feature type="compositionally biased region" description="Low complexity" evidence="2">
    <location>
        <begin position="176"/>
        <end position="191"/>
    </location>
</feature>
<evidence type="ECO:0000256" key="1">
    <source>
        <dbReference type="ARBA" id="ARBA00008647"/>
    </source>
</evidence>
<dbReference type="PANTHER" id="PTHR12200:SF25">
    <property type="entry name" value="PYRIN AND HIN DOMAIN-CONTAINING PROTEIN 1"/>
    <property type="match status" value="1"/>
</dbReference>
<evidence type="ECO:0000259" key="3">
    <source>
        <dbReference type="PROSITE" id="PS50824"/>
    </source>
</evidence>
<protein>
    <submittedName>
        <fullName evidence="5">Pyrin and HIN domain-containing protein 1</fullName>
    </submittedName>
</protein>
<proteinExistence type="inferred from homology"/>
<feature type="region of interest" description="Disordered" evidence="2">
    <location>
        <begin position="96"/>
        <end position="193"/>
    </location>
</feature>
<name>A0ABM0RZZ5_GALVR</name>
<dbReference type="Pfam" id="PF02758">
    <property type="entry name" value="PYRIN"/>
    <property type="match status" value="1"/>
</dbReference>
<dbReference type="PROSITE" id="PS50824">
    <property type="entry name" value="DAPIN"/>
    <property type="match status" value="1"/>
</dbReference>
<sequence length="248" mass="27047">MVNEYKKIVLLKGLENISDYHFKAIKSLLTHDLRLTGKMRDQFNRIQIADLMEEKFQHDAGLDKLIEFFEDIPTLKGLAKTLRKEKLKVVKNTKSVLAKGKKPSKKSKQGELGPATLTPTTSKVLKSEGAEETPVAQKRKNTTTEKTGTKKKKVPEEQMQPPCPAGASTSSPMGHAPPAQISSPAPSSTSSTEGYLMNQTLSLTMGRFLSCVVLGEGTRCQVRTVQVEAAVGSLSAAPVPFIPLPFAR</sequence>
<dbReference type="Gene3D" id="1.10.533.10">
    <property type="entry name" value="Death Domain, Fas"/>
    <property type="match status" value="1"/>
</dbReference>